<dbReference type="PATRIC" id="fig|565050.3.peg.104"/>
<dbReference type="Pfam" id="PF01914">
    <property type="entry name" value="MarC"/>
    <property type="match status" value="1"/>
</dbReference>
<dbReference type="EMBL" id="CP001340">
    <property type="protein sequence ID" value="ACL93572.1"/>
    <property type="molecule type" value="Genomic_DNA"/>
</dbReference>
<evidence type="ECO:0000256" key="4">
    <source>
        <dbReference type="ARBA" id="ARBA00022692"/>
    </source>
</evidence>
<accession>A0A0H3C3S7</accession>
<evidence type="ECO:0000256" key="2">
    <source>
        <dbReference type="ARBA" id="ARBA00009784"/>
    </source>
</evidence>
<feature type="transmembrane region" description="Helical" evidence="7">
    <location>
        <begin position="150"/>
        <end position="174"/>
    </location>
</feature>
<evidence type="ECO:0000313" key="8">
    <source>
        <dbReference type="EMBL" id="ACL93572.1"/>
    </source>
</evidence>
<dbReference type="KEGG" id="ccs:CCNA_00105"/>
<comment type="similarity">
    <text evidence="2 7">Belongs to the UPF0056 (MarC) family.</text>
</comment>
<evidence type="ECO:0000256" key="6">
    <source>
        <dbReference type="ARBA" id="ARBA00023136"/>
    </source>
</evidence>
<keyword evidence="4 7" id="KW-0812">Transmembrane</keyword>
<dbReference type="RefSeq" id="WP_010917995.1">
    <property type="nucleotide sequence ID" value="NC_011916.1"/>
</dbReference>
<protein>
    <recommendedName>
        <fullName evidence="7">UPF0056 inner membrane protein</fullName>
    </recommendedName>
</protein>
<dbReference type="HOGENOM" id="CLU_079909_0_0_5"/>
<reference evidence="8 9" key="1">
    <citation type="journal article" date="2010" name="J. Bacteriol.">
        <title>The genetic basis of laboratory adaptation in Caulobacter crescentus.</title>
        <authorList>
            <person name="Marks M.E."/>
            <person name="Castro-Rojas C.M."/>
            <person name="Teiling C."/>
            <person name="Du L."/>
            <person name="Kapatral V."/>
            <person name="Walunas T.L."/>
            <person name="Crosson S."/>
        </authorList>
    </citation>
    <scope>NUCLEOTIDE SEQUENCE [LARGE SCALE GENOMIC DNA]</scope>
    <source>
        <strain evidence="9">NA1000 / CB15N</strain>
    </source>
</reference>
<gene>
    <name evidence="8" type="ordered locus">CCNA_00105</name>
</gene>
<organism evidence="8 9">
    <name type="scientific">Caulobacter vibrioides (strain NA1000 / CB15N)</name>
    <name type="common">Caulobacter crescentus</name>
    <dbReference type="NCBI Taxonomy" id="565050"/>
    <lineage>
        <taxon>Bacteria</taxon>
        <taxon>Pseudomonadati</taxon>
        <taxon>Pseudomonadota</taxon>
        <taxon>Alphaproteobacteria</taxon>
        <taxon>Caulobacterales</taxon>
        <taxon>Caulobacteraceae</taxon>
        <taxon>Caulobacter</taxon>
    </lineage>
</organism>
<name>A0A0H3C3S7_CAUVN</name>
<evidence type="ECO:0000256" key="3">
    <source>
        <dbReference type="ARBA" id="ARBA00022475"/>
    </source>
</evidence>
<feature type="transmembrane region" description="Helical" evidence="7">
    <location>
        <begin position="42"/>
        <end position="61"/>
    </location>
</feature>
<evidence type="ECO:0000313" key="9">
    <source>
        <dbReference type="Proteomes" id="UP000001364"/>
    </source>
</evidence>
<comment type="subcellular location">
    <subcellularLocation>
        <location evidence="7">Cell inner membrane</location>
        <topology evidence="7">Multi-pass membrane protein</topology>
    </subcellularLocation>
    <subcellularLocation>
        <location evidence="1">Cell membrane</location>
        <topology evidence="1">Multi-pass membrane protein</topology>
    </subcellularLocation>
</comment>
<evidence type="ECO:0000256" key="7">
    <source>
        <dbReference type="RuleBase" id="RU362048"/>
    </source>
</evidence>
<dbReference type="InterPro" id="IPR002771">
    <property type="entry name" value="Multi_antbiot-R_MarC"/>
</dbReference>
<proteinExistence type="inferred from homology"/>
<dbReference type="PANTHER" id="PTHR33508">
    <property type="entry name" value="UPF0056 MEMBRANE PROTEIN YHCE"/>
    <property type="match status" value="1"/>
</dbReference>
<feature type="transmembrane region" description="Helical" evidence="7">
    <location>
        <begin position="186"/>
        <end position="208"/>
    </location>
</feature>
<keyword evidence="9" id="KW-1185">Reference proteome</keyword>
<evidence type="ECO:0000256" key="5">
    <source>
        <dbReference type="ARBA" id="ARBA00022989"/>
    </source>
</evidence>
<dbReference type="RefSeq" id="YP_002515480.1">
    <property type="nucleotide sequence ID" value="NC_011916.1"/>
</dbReference>
<evidence type="ECO:0000256" key="1">
    <source>
        <dbReference type="ARBA" id="ARBA00004651"/>
    </source>
</evidence>
<keyword evidence="5 7" id="KW-1133">Transmembrane helix</keyword>
<feature type="transmembrane region" description="Helical" evidence="7">
    <location>
        <begin position="6"/>
        <end position="30"/>
    </location>
</feature>
<keyword evidence="3" id="KW-1003">Cell membrane</keyword>
<keyword evidence="6 7" id="KW-0472">Membrane</keyword>
<dbReference type="GO" id="GO:0005886">
    <property type="term" value="C:plasma membrane"/>
    <property type="evidence" value="ECO:0007669"/>
    <property type="project" value="UniProtKB-SubCell"/>
</dbReference>
<dbReference type="OrthoDB" id="21094at2"/>
<feature type="transmembrane region" description="Helical" evidence="7">
    <location>
        <begin position="67"/>
        <end position="88"/>
    </location>
</feature>
<feature type="transmembrane region" description="Helical" evidence="7">
    <location>
        <begin position="122"/>
        <end position="144"/>
    </location>
</feature>
<dbReference type="AlphaFoldDB" id="A0A0H3C3S7"/>
<dbReference type="Proteomes" id="UP000001364">
    <property type="component" value="Chromosome"/>
</dbReference>
<dbReference type="PANTHER" id="PTHR33508:SF1">
    <property type="entry name" value="UPF0056 MEMBRANE PROTEIN YHCE"/>
    <property type="match status" value="1"/>
</dbReference>
<dbReference type="GeneID" id="7332359"/>
<dbReference type="NCBIfam" id="TIGR00427">
    <property type="entry name" value="NAAT family transporter"/>
    <property type="match status" value="1"/>
</dbReference>
<dbReference type="PhylomeDB" id="A0A0H3C3S7"/>
<sequence>MTEANLAVNFFVALFALIDPIGNVPLFAAATLGAAAAGRRMVAVYIGLFMAAFLIFFYFTGVGLLEFFGISMPAFRIAGGIILFILGLDMVRDDFTTMFADAAEGIEDQSPRAYAKQRFERLIVPFAMPLLIGPGSISTVIIYAAEAKDFGAAGMGIGVAVIAAVSLVTVLTFWASPLVSKVLGRIGMSIVVRVLGLILCALAVQFVLVGVADATRGLIKNDAKAPYAESHK</sequence>